<feature type="compositionally biased region" description="Basic and acidic residues" evidence="3">
    <location>
        <begin position="109"/>
        <end position="120"/>
    </location>
</feature>
<feature type="compositionally biased region" description="Low complexity" evidence="3">
    <location>
        <begin position="536"/>
        <end position="554"/>
    </location>
</feature>
<dbReference type="PANTHER" id="PTHR18063:SF6">
    <property type="entry name" value="UBIQUITIN CARBOXYL-TERMINAL HYDROLASE"/>
    <property type="match status" value="1"/>
</dbReference>
<feature type="compositionally biased region" description="Basic and acidic residues" evidence="3">
    <location>
        <begin position="146"/>
        <end position="165"/>
    </location>
</feature>
<feature type="domain" description="MINDY deubiquitinase" evidence="4">
    <location>
        <begin position="199"/>
        <end position="452"/>
    </location>
</feature>
<feature type="region of interest" description="Disordered" evidence="3">
    <location>
        <begin position="1"/>
        <end position="195"/>
    </location>
</feature>
<name>A0ABD3TYT5_SINWO</name>
<protein>
    <recommendedName>
        <fullName evidence="2">Ubiquitin carboxyl-terminal hydrolase</fullName>
        <ecNumber evidence="2">3.4.19.12</ecNumber>
    </recommendedName>
</protein>
<keyword evidence="2" id="KW-0833">Ubl conjugation pathway</keyword>
<evidence type="ECO:0000259" key="4">
    <source>
        <dbReference type="Pfam" id="PF04424"/>
    </source>
</evidence>
<feature type="compositionally biased region" description="Basic and acidic residues" evidence="3">
    <location>
        <begin position="87"/>
        <end position="96"/>
    </location>
</feature>
<feature type="region of interest" description="Disordered" evidence="3">
    <location>
        <begin position="527"/>
        <end position="585"/>
    </location>
</feature>
<dbReference type="PANTHER" id="PTHR18063">
    <property type="entry name" value="NF-E2 INDUCIBLE PROTEIN"/>
    <property type="match status" value="1"/>
</dbReference>
<evidence type="ECO:0000313" key="5">
    <source>
        <dbReference type="EMBL" id="KAL3841405.1"/>
    </source>
</evidence>
<gene>
    <name evidence="5" type="ORF">ACJMK2_019557</name>
</gene>
<comment type="similarity">
    <text evidence="1 2">Belongs to the MINDY deubiquitinase family. FAM63 subfamily.</text>
</comment>
<dbReference type="GO" id="GO:0036435">
    <property type="term" value="F:K48-linked polyubiquitin modification-dependent protein binding"/>
    <property type="evidence" value="ECO:0007669"/>
    <property type="project" value="UniProtKB-UniRule"/>
</dbReference>
<dbReference type="GO" id="GO:0140934">
    <property type="term" value="F:histone deubiquitinase activity"/>
    <property type="evidence" value="ECO:0007669"/>
    <property type="project" value="UniProtKB-UniRule"/>
</dbReference>
<feature type="compositionally biased region" description="Polar residues" evidence="3">
    <location>
        <begin position="121"/>
        <end position="135"/>
    </location>
</feature>
<dbReference type="InterPro" id="IPR007518">
    <property type="entry name" value="MINDY"/>
</dbReference>
<dbReference type="Pfam" id="PF04424">
    <property type="entry name" value="MINDY_DUB"/>
    <property type="match status" value="1"/>
</dbReference>
<feature type="compositionally biased region" description="Polar residues" evidence="3">
    <location>
        <begin position="60"/>
        <end position="71"/>
    </location>
</feature>
<evidence type="ECO:0000256" key="3">
    <source>
        <dbReference type="SAM" id="MobiDB-lite"/>
    </source>
</evidence>
<comment type="caution">
    <text evidence="5">The sequence shown here is derived from an EMBL/GenBank/DDBJ whole genome shotgun (WGS) entry which is preliminary data.</text>
</comment>
<evidence type="ECO:0000256" key="2">
    <source>
        <dbReference type="RuleBase" id="RU367139"/>
    </source>
</evidence>
<keyword evidence="2" id="KW-0645">Protease</keyword>
<dbReference type="GO" id="GO:0006508">
    <property type="term" value="P:proteolysis"/>
    <property type="evidence" value="ECO:0007669"/>
    <property type="project" value="UniProtKB-KW"/>
</dbReference>
<keyword evidence="2" id="KW-0788">Thiol protease</keyword>
<sequence>MDTTEDISEGNSTDRGGININNANPPERALQNSIQASASSGDETKNDNPLLDSKTVKNGVKTTDCTEQSSGADFHPKGLTEPAQQSRGEDIWSGKDEDSDSVTADDGTSEQKEEGSKSSSDRLNGGSTESSSQPESLDFDALGSEFSKDSDFSKDSQMEPHEQQLRVELPSVEGATGSSLTGIDKRENTQTSSDPSQSVYHIKWITFKNKSVPIITQNENGPCPLLAVLNVLLLQGRIMFAPNTELITSAQLMTYLGDCILQNIPGSMAASEFTQLNFEQNMSDAMTVMHKLQTGLDVNVRFTGVKDFEYTPECIIFDLLQISLYHGWLVDPQNEAEVKAMGTCSYNQLVEKIITQKGTDDSDKVNEALVAEQFLETSASQLTYFGLGELTSTVKNDELCVFFRNNHFSTLYRHQNELFLLVTDQGYITESSVVWETLSSVEGDCHFVDHEFRTYTKHEPIMEPIPRSNVQDDTDEHLDPDYLVALSLQEEQQFSDQQLTWEQRKQQQEQMQLSDAELARRLQEEENRMAAAARGNQQQQPQQQNYPRNSNPQQGAVHGQGHEQSPRRPRERVEERNKKSDCCIL</sequence>
<dbReference type="Proteomes" id="UP001634394">
    <property type="component" value="Unassembled WGS sequence"/>
</dbReference>
<reference evidence="5 6" key="1">
    <citation type="submission" date="2024-11" db="EMBL/GenBank/DDBJ databases">
        <title>Chromosome-level genome assembly of the freshwater bivalve Anodonta woodiana.</title>
        <authorList>
            <person name="Chen X."/>
        </authorList>
    </citation>
    <scope>NUCLEOTIDE SEQUENCE [LARGE SCALE GENOMIC DNA]</scope>
    <source>
        <strain evidence="5">MN2024</strain>
        <tissue evidence="5">Gills</tissue>
    </source>
</reference>
<dbReference type="GO" id="GO:1990380">
    <property type="term" value="F:K48-linked deubiquitinase activity"/>
    <property type="evidence" value="ECO:0007669"/>
    <property type="project" value="UniProtKB-UniRule"/>
</dbReference>
<comment type="catalytic activity">
    <reaction evidence="2">
        <text>Thiol-dependent hydrolysis of ester, thioester, amide, peptide and isopeptide bonds formed by the C-terminal Gly of ubiquitin (a 76-residue protein attached to proteins as an intracellular targeting signal).</text>
        <dbReference type="EC" id="3.4.19.12"/>
    </reaction>
</comment>
<comment type="function">
    <text evidence="2">Hydrolase that can specifically remove 'Lys-48'-linked conjugated ubiquitin from proteins. Has exodeubiquitinase activity and has a preference for long polyubiquitin chains. May play a regulatory role at the level of protein turnover.</text>
</comment>
<keyword evidence="6" id="KW-1185">Reference proteome</keyword>
<dbReference type="EC" id="3.4.19.12" evidence="2"/>
<accession>A0ABD3TYT5</accession>
<dbReference type="GO" id="GO:0004843">
    <property type="term" value="F:cysteine-type deubiquitinase activity"/>
    <property type="evidence" value="ECO:0007669"/>
    <property type="project" value="UniProtKB-UniRule"/>
</dbReference>
<feature type="compositionally biased region" description="Polar residues" evidence="3">
    <location>
        <begin position="9"/>
        <end position="41"/>
    </location>
</feature>
<dbReference type="InterPro" id="IPR033979">
    <property type="entry name" value="MINDY_domain"/>
</dbReference>
<keyword evidence="2" id="KW-0378">Hydrolase</keyword>
<proteinExistence type="inferred from homology"/>
<dbReference type="EMBL" id="JBJQND010000017">
    <property type="protein sequence ID" value="KAL3841405.1"/>
    <property type="molecule type" value="Genomic_DNA"/>
</dbReference>
<evidence type="ECO:0000313" key="6">
    <source>
        <dbReference type="Proteomes" id="UP001634394"/>
    </source>
</evidence>
<feature type="compositionally biased region" description="Basic and acidic residues" evidence="3">
    <location>
        <begin position="560"/>
        <end position="585"/>
    </location>
</feature>
<evidence type="ECO:0000256" key="1">
    <source>
        <dbReference type="ARBA" id="ARBA00006616"/>
    </source>
</evidence>
<dbReference type="AlphaFoldDB" id="A0ABD3TYT5"/>
<organism evidence="5 6">
    <name type="scientific">Sinanodonta woodiana</name>
    <name type="common">Chinese pond mussel</name>
    <name type="synonym">Anodonta woodiana</name>
    <dbReference type="NCBI Taxonomy" id="1069815"/>
    <lineage>
        <taxon>Eukaryota</taxon>
        <taxon>Metazoa</taxon>
        <taxon>Spiralia</taxon>
        <taxon>Lophotrochozoa</taxon>
        <taxon>Mollusca</taxon>
        <taxon>Bivalvia</taxon>
        <taxon>Autobranchia</taxon>
        <taxon>Heteroconchia</taxon>
        <taxon>Palaeoheterodonta</taxon>
        <taxon>Unionida</taxon>
        <taxon>Unionoidea</taxon>
        <taxon>Unionidae</taxon>
        <taxon>Unioninae</taxon>
        <taxon>Sinanodonta</taxon>
    </lineage>
</organism>